<protein>
    <submittedName>
        <fullName evidence="3">Uncharacterized protein</fullName>
    </submittedName>
</protein>
<dbReference type="FunFam" id="3.10.20.370:FF:000001">
    <property type="entry name" value="Retrovirus-related Pol polyprotein from transposon 17.6-like protein"/>
    <property type="match status" value="1"/>
</dbReference>
<gene>
    <name evidence="3" type="ORF">PACLA_8A057575</name>
</gene>
<dbReference type="SUPFAM" id="SSF56672">
    <property type="entry name" value="DNA/RNA polymerases"/>
    <property type="match status" value="1"/>
</dbReference>
<accession>A0A7D9JQ62</accession>
<dbReference type="Pfam" id="PF00078">
    <property type="entry name" value="RVT_1"/>
    <property type="match status" value="1"/>
</dbReference>
<sequence>MESCLEGLRDEICLPYLDDVIDFSKTFDEHVEHLRTVIRRLRDHGVKIKPKKCNLFRREVHCLGRVVSEYGYKMDPTQIQAVLSLKNKQPKTVGEVRHLLGLLGYYRRYIQDFSRVAKPLFDLLQRSNEPSNNKSKTPQVPSSQSVSWTDEHSSILDQLVTRVTSAPILAYPDYNEPFVLHTDASQEGLGAVLYQEQNSEMRVIGYGSRSLTPAEKNYYLHSGKLEFLALKWA</sequence>
<dbReference type="PANTHER" id="PTHR33064:SF37">
    <property type="entry name" value="RIBONUCLEASE H"/>
    <property type="match status" value="1"/>
</dbReference>
<dbReference type="OrthoDB" id="4369127at2759"/>
<evidence type="ECO:0000313" key="4">
    <source>
        <dbReference type="Proteomes" id="UP001152795"/>
    </source>
</evidence>
<dbReference type="AlphaFoldDB" id="A0A7D9JQ62"/>
<dbReference type="Pfam" id="PF17919">
    <property type="entry name" value="RT_RNaseH_2"/>
    <property type="match status" value="1"/>
</dbReference>
<dbReference type="PANTHER" id="PTHR33064">
    <property type="entry name" value="POL PROTEIN"/>
    <property type="match status" value="1"/>
</dbReference>
<reference evidence="3" key="1">
    <citation type="submission" date="2020-04" db="EMBL/GenBank/DDBJ databases">
        <authorList>
            <person name="Alioto T."/>
            <person name="Alioto T."/>
            <person name="Gomez Garrido J."/>
        </authorList>
    </citation>
    <scope>NUCLEOTIDE SEQUENCE</scope>
    <source>
        <strain evidence="3">A484AB</strain>
    </source>
</reference>
<dbReference type="InterPro" id="IPR043502">
    <property type="entry name" value="DNA/RNA_pol_sf"/>
</dbReference>
<evidence type="ECO:0000259" key="1">
    <source>
        <dbReference type="Pfam" id="PF00078"/>
    </source>
</evidence>
<dbReference type="InterPro" id="IPR043128">
    <property type="entry name" value="Rev_trsase/Diguanyl_cyclase"/>
</dbReference>
<dbReference type="Gene3D" id="3.30.70.270">
    <property type="match status" value="2"/>
</dbReference>
<comment type="caution">
    <text evidence="3">The sequence shown here is derived from an EMBL/GenBank/DDBJ whole genome shotgun (WGS) entry which is preliminary data.</text>
</comment>
<dbReference type="InterPro" id="IPR041577">
    <property type="entry name" value="RT_RNaseH_2"/>
</dbReference>
<dbReference type="Proteomes" id="UP001152795">
    <property type="component" value="Unassembled WGS sequence"/>
</dbReference>
<evidence type="ECO:0000313" key="3">
    <source>
        <dbReference type="EMBL" id="CAB4034363.1"/>
    </source>
</evidence>
<feature type="domain" description="Reverse transcriptase" evidence="1">
    <location>
        <begin position="1"/>
        <end position="64"/>
    </location>
</feature>
<evidence type="ECO:0000259" key="2">
    <source>
        <dbReference type="Pfam" id="PF17919"/>
    </source>
</evidence>
<feature type="non-terminal residue" evidence="3">
    <location>
        <position position="233"/>
    </location>
</feature>
<name>A0A7D9JQ62_PARCT</name>
<organism evidence="3 4">
    <name type="scientific">Paramuricea clavata</name>
    <name type="common">Red gorgonian</name>
    <name type="synonym">Violescent sea-whip</name>
    <dbReference type="NCBI Taxonomy" id="317549"/>
    <lineage>
        <taxon>Eukaryota</taxon>
        <taxon>Metazoa</taxon>
        <taxon>Cnidaria</taxon>
        <taxon>Anthozoa</taxon>
        <taxon>Octocorallia</taxon>
        <taxon>Malacalcyonacea</taxon>
        <taxon>Plexauridae</taxon>
        <taxon>Paramuricea</taxon>
    </lineage>
</organism>
<feature type="domain" description="Reverse transcriptase/retrotransposon-derived protein RNase H-like" evidence="2">
    <location>
        <begin position="148"/>
        <end position="233"/>
    </location>
</feature>
<proteinExistence type="predicted"/>
<dbReference type="EMBL" id="CACRXK020020053">
    <property type="protein sequence ID" value="CAB4034363.1"/>
    <property type="molecule type" value="Genomic_DNA"/>
</dbReference>
<keyword evidence="4" id="KW-1185">Reference proteome</keyword>
<dbReference type="InterPro" id="IPR000477">
    <property type="entry name" value="RT_dom"/>
</dbReference>
<dbReference type="InterPro" id="IPR051320">
    <property type="entry name" value="Viral_Replic_Matur_Polypro"/>
</dbReference>